<keyword evidence="3" id="KW-1185">Reference proteome</keyword>
<proteinExistence type="predicted"/>
<dbReference type="PANTHER" id="PTHR24128">
    <property type="entry name" value="HOMEOBOX PROTEIN WARIAI"/>
    <property type="match status" value="1"/>
</dbReference>
<dbReference type="SUPFAM" id="SSF48403">
    <property type="entry name" value="Ankyrin repeat"/>
    <property type="match status" value="1"/>
</dbReference>
<reference evidence="2" key="1">
    <citation type="journal article" date="2022" name="Plant J.">
        <title>Strategies of tolerance reflected in two North American maple genomes.</title>
        <authorList>
            <person name="McEvoy S.L."/>
            <person name="Sezen U.U."/>
            <person name="Trouern-Trend A."/>
            <person name="McMahon S.M."/>
            <person name="Schaberg P.G."/>
            <person name="Yang J."/>
            <person name="Wegrzyn J.L."/>
            <person name="Swenson N.G."/>
        </authorList>
    </citation>
    <scope>NUCLEOTIDE SEQUENCE</scope>
    <source>
        <strain evidence="2">NS2018</strain>
    </source>
</reference>
<dbReference type="InterPro" id="IPR002110">
    <property type="entry name" value="Ankyrin_rpt"/>
</dbReference>
<dbReference type="Gene3D" id="1.25.40.20">
    <property type="entry name" value="Ankyrin repeat-containing domain"/>
    <property type="match status" value="1"/>
</dbReference>
<sequence length="94" mass="10597">MWLLAMEMSELCTSCSKKILFFSPKPLCQLHQILHYTAAMLGHTGFAKLVISRNPELSRELNHQGYTPIHLASCKGHLQIVTELLNSMTRDSAL</sequence>
<feature type="repeat" description="ANK" evidence="1">
    <location>
        <begin position="64"/>
        <end position="86"/>
    </location>
</feature>
<dbReference type="AlphaFoldDB" id="A0AA39SH12"/>
<dbReference type="PANTHER" id="PTHR24128:SF112">
    <property type="entry name" value="OS06G0292400 PROTEIN"/>
    <property type="match status" value="1"/>
</dbReference>
<reference evidence="2" key="2">
    <citation type="submission" date="2023-06" db="EMBL/GenBank/DDBJ databases">
        <authorList>
            <person name="Swenson N.G."/>
            <person name="Wegrzyn J.L."/>
            <person name="Mcevoy S.L."/>
        </authorList>
    </citation>
    <scope>NUCLEOTIDE SEQUENCE</scope>
    <source>
        <strain evidence="2">NS2018</strain>
        <tissue evidence="2">Leaf</tissue>
    </source>
</reference>
<name>A0AA39SH12_ACESA</name>
<dbReference type="Proteomes" id="UP001168877">
    <property type="component" value="Unassembled WGS sequence"/>
</dbReference>
<evidence type="ECO:0000256" key="1">
    <source>
        <dbReference type="PROSITE-ProRule" id="PRU00023"/>
    </source>
</evidence>
<keyword evidence="1" id="KW-0040">ANK repeat</keyword>
<dbReference type="PROSITE" id="PS50088">
    <property type="entry name" value="ANK_REPEAT"/>
    <property type="match status" value="1"/>
</dbReference>
<accession>A0AA39SH12</accession>
<evidence type="ECO:0000313" key="2">
    <source>
        <dbReference type="EMBL" id="KAK0589790.1"/>
    </source>
</evidence>
<dbReference type="Pfam" id="PF12796">
    <property type="entry name" value="Ank_2"/>
    <property type="match status" value="1"/>
</dbReference>
<protein>
    <submittedName>
        <fullName evidence="2">Uncharacterized protein</fullName>
    </submittedName>
</protein>
<dbReference type="SMART" id="SM00248">
    <property type="entry name" value="ANK"/>
    <property type="match status" value="2"/>
</dbReference>
<gene>
    <name evidence="2" type="ORF">LWI29_018559</name>
</gene>
<comment type="caution">
    <text evidence="2">The sequence shown here is derived from an EMBL/GenBank/DDBJ whole genome shotgun (WGS) entry which is preliminary data.</text>
</comment>
<organism evidence="2 3">
    <name type="scientific">Acer saccharum</name>
    <name type="common">Sugar maple</name>
    <dbReference type="NCBI Taxonomy" id="4024"/>
    <lineage>
        <taxon>Eukaryota</taxon>
        <taxon>Viridiplantae</taxon>
        <taxon>Streptophyta</taxon>
        <taxon>Embryophyta</taxon>
        <taxon>Tracheophyta</taxon>
        <taxon>Spermatophyta</taxon>
        <taxon>Magnoliopsida</taxon>
        <taxon>eudicotyledons</taxon>
        <taxon>Gunneridae</taxon>
        <taxon>Pentapetalae</taxon>
        <taxon>rosids</taxon>
        <taxon>malvids</taxon>
        <taxon>Sapindales</taxon>
        <taxon>Sapindaceae</taxon>
        <taxon>Hippocastanoideae</taxon>
        <taxon>Acereae</taxon>
        <taxon>Acer</taxon>
    </lineage>
</organism>
<evidence type="ECO:0000313" key="3">
    <source>
        <dbReference type="Proteomes" id="UP001168877"/>
    </source>
</evidence>
<dbReference type="EMBL" id="JAUESC010000381">
    <property type="protein sequence ID" value="KAK0589790.1"/>
    <property type="molecule type" value="Genomic_DNA"/>
</dbReference>
<dbReference type="InterPro" id="IPR036770">
    <property type="entry name" value="Ankyrin_rpt-contain_sf"/>
</dbReference>
<dbReference type="PROSITE" id="PS50297">
    <property type="entry name" value="ANK_REP_REGION"/>
    <property type="match status" value="1"/>
</dbReference>